<gene>
    <name evidence="1" type="ORF">K443DRAFT_686726</name>
</gene>
<evidence type="ECO:0000313" key="1">
    <source>
        <dbReference type="EMBL" id="KIJ90490.1"/>
    </source>
</evidence>
<accession>A0A0C9WLQ3</accession>
<dbReference type="AlphaFoldDB" id="A0A0C9WLQ3"/>
<evidence type="ECO:0000313" key="2">
    <source>
        <dbReference type="Proteomes" id="UP000054477"/>
    </source>
</evidence>
<name>A0A0C9WLQ3_9AGAR</name>
<dbReference type="HOGENOM" id="CLU_2671450_0_0_1"/>
<organism evidence="1 2">
    <name type="scientific">Laccaria amethystina LaAM-08-1</name>
    <dbReference type="NCBI Taxonomy" id="1095629"/>
    <lineage>
        <taxon>Eukaryota</taxon>
        <taxon>Fungi</taxon>
        <taxon>Dikarya</taxon>
        <taxon>Basidiomycota</taxon>
        <taxon>Agaricomycotina</taxon>
        <taxon>Agaricomycetes</taxon>
        <taxon>Agaricomycetidae</taxon>
        <taxon>Agaricales</taxon>
        <taxon>Agaricineae</taxon>
        <taxon>Hydnangiaceae</taxon>
        <taxon>Laccaria</taxon>
    </lineage>
</organism>
<dbReference type="EMBL" id="KN839173">
    <property type="protein sequence ID" value="KIJ90490.1"/>
    <property type="molecule type" value="Genomic_DNA"/>
</dbReference>
<proteinExistence type="predicted"/>
<dbReference type="Proteomes" id="UP000054477">
    <property type="component" value="Unassembled WGS sequence"/>
</dbReference>
<reference evidence="2" key="2">
    <citation type="submission" date="2015-01" db="EMBL/GenBank/DDBJ databases">
        <title>Evolutionary Origins and Diversification of the Mycorrhizal Mutualists.</title>
        <authorList>
            <consortium name="DOE Joint Genome Institute"/>
            <consortium name="Mycorrhizal Genomics Consortium"/>
            <person name="Kohler A."/>
            <person name="Kuo A."/>
            <person name="Nagy L.G."/>
            <person name="Floudas D."/>
            <person name="Copeland A."/>
            <person name="Barry K.W."/>
            <person name="Cichocki N."/>
            <person name="Veneault-Fourrey C."/>
            <person name="LaButti K."/>
            <person name="Lindquist E.A."/>
            <person name="Lipzen A."/>
            <person name="Lundell T."/>
            <person name="Morin E."/>
            <person name="Murat C."/>
            <person name="Riley R."/>
            <person name="Ohm R."/>
            <person name="Sun H."/>
            <person name="Tunlid A."/>
            <person name="Henrissat B."/>
            <person name="Grigoriev I.V."/>
            <person name="Hibbett D.S."/>
            <person name="Martin F."/>
        </authorList>
    </citation>
    <scope>NUCLEOTIDE SEQUENCE [LARGE SCALE GENOMIC DNA]</scope>
    <source>
        <strain evidence="2">LaAM-08-1</strain>
    </source>
</reference>
<reference evidence="1 2" key="1">
    <citation type="submission" date="2014-04" db="EMBL/GenBank/DDBJ databases">
        <authorList>
            <consortium name="DOE Joint Genome Institute"/>
            <person name="Kuo A."/>
            <person name="Kohler A."/>
            <person name="Nagy L.G."/>
            <person name="Floudas D."/>
            <person name="Copeland A."/>
            <person name="Barry K.W."/>
            <person name="Cichocki N."/>
            <person name="Veneault-Fourrey C."/>
            <person name="LaButti K."/>
            <person name="Lindquist E.A."/>
            <person name="Lipzen A."/>
            <person name="Lundell T."/>
            <person name="Morin E."/>
            <person name="Murat C."/>
            <person name="Sun H."/>
            <person name="Tunlid A."/>
            <person name="Henrissat B."/>
            <person name="Grigoriev I.V."/>
            <person name="Hibbett D.S."/>
            <person name="Martin F."/>
            <person name="Nordberg H.P."/>
            <person name="Cantor M.N."/>
            <person name="Hua S.X."/>
        </authorList>
    </citation>
    <scope>NUCLEOTIDE SEQUENCE [LARGE SCALE GENOMIC DNA]</scope>
    <source>
        <strain evidence="1 2">LaAM-08-1</strain>
    </source>
</reference>
<sequence>MWCRNGVHGSVTCVWCGRQQLLAAPAPPSLSNDRGLLFVVVIAAADSGNGVRRYQQTSWHVWKVPLMCHIVTAMC</sequence>
<protein>
    <submittedName>
        <fullName evidence="1">Uncharacterized protein</fullName>
    </submittedName>
</protein>
<keyword evidence="2" id="KW-1185">Reference proteome</keyword>